<name>A0AA35UX17_LACSI</name>
<reference evidence="1" key="1">
    <citation type="submission" date="2023-04" db="EMBL/GenBank/DDBJ databases">
        <authorList>
            <person name="Vijverberg K."/>
            <person name="Xiong W."/>
            <person name="Schranz E."/>
        </authorList>
    </citation>
    <scope>NUCLEOTIDE SEQUENCE</scope>
</reference>
<dbReference type="Gene3D" id="3.50.50.60">
    <property type="entry name" value="FAD/NAD(P)-binding domain"/>
    <property type="match status" value="1"/>
</dbReference>
<dbReference type="AlphaFoldDB" id="A0AA35UX17"/>
<dbReference type="InterPro" id="IPR036188">
    <property type="entry name" value="FAD/NAD-bd_sf"/>
</dbReference>
<dbReference type="EMBL" id="OX465086">
    <property type="protein sequence ID" value="CAI9266164.1"/>
    <property type="molecule type" value="Genomic_DNA"/>
</dbReference>
<proteinExistence type="predicted"/>
<keyword evidence="2" id="KW-1185">Reference proteome</keyword>
<organism evidence="1 2">
    <name type="scientific">Lactuca saligna</name>
    <name type="common">Willowleaf lettuce</name>
    <dbReference type="NCBI Taxonomy" id="75948"/>
    <lineage>
        <taxon>Eukaryota</taxon>
        <taxon>Viridiplantae</taxon>
        <taxon>Streptophyta</taxon>
        <taxon>Embryophyta</taxon>
        <taxon>Tracheophyta</taxon>
        <taxon>Spermatophyta</taxon>
        <taxon>Magnoliopsida</taxon>
        <taxon>eudicotyledons</taxon>
        <taxon>Gunneridae</taxon>
        <taxon>Pentapetalae</taxon>
        <taxon>asterids</taxon>
        <taxon>campanulids</taxon>
        <taxon>Asterales</taxon>
        <taxon>Asteraceae</taxon>
        <taxon>Cichorioideae</taxon>
        <taxon>Cichorieae</taxon>
        <taxon>Lactucinae</taxon>
        <taxon>Lactuca</taxon>
    </lineage>
</organism>
<evidence type="ECO:0000313" key="1">
    <source>
        <dbReference type="EMBL" id="CAI9266164.1"/>
    </source>
</evidence>
<dbReference type="Proteomes" id="UP001177003">
    <property type="component" value="Chromosome 0"/>
</dbReference>
<evidence type="ECO:0000313" key="2">
    <source>
        <dbReference type="Proteomes" id="UP001177003"/>
    </source>
</evidence>
<protein>
    <submittedName>
        <fullName evidence="1">Uncharacterized protein</fullName>
    </submittedName>
</protein>
<sequence length="188" mass="21580">MSENIKDLEQTNELVAYVIHEVLDNLQKIMNGSTEESEDDTRNEQLDHLELNNYDVFIELLIMNLRGRAQLETKNREYNLDLLRRIKDLEESNRNHNNPAKDLKLMELQTKIEADGRVFCVSDNSSTIVDCLLNEARQRGATLQTGKFVTLASISQSGKFILKIKNRTIDYVDFVEADYLLIASGISQ</sequence>
<dbReference type="InterPro" id="IPR004792">
    <property type="entry name" value="BaiN-like"/>
</dbReference>
<dbReference type="PANTHER" id="PTHR42887">
    <property type="entry name" value="OS12G0638800 PROTEIN"/>
    <property type="match status" value="1"/>
</dbReference>
<accession>A0AA35UX17</accession>
<dbReference type="PANTHER" id="PTHR42887:SF2">
    <property type="entry name" value="OS12G0638800 PROTEIN"/>
    <property type="match status" value="1"/>
</dbReference>
<gene>
    <name evidence="1" type="ORF">LSALG_LOCUS6734</name>
</gene>